<organism evidence="1 2">
    <name type="scientific">Caerostris extrusa</name>
    <name type="common">Bark spider</name>
    <name type="synonym">Caerostris bankana</name>
    <dbReference type="NCBI Taxonomy" id="172846"/>
    <lineage>
        <taxon>Eukaryota</taxon>
        <taxon>Metazoa</taxon>
        <taxon>Ecdysozoa</taxon>
        <taxon>Arthropoda</taxon>
        <taxon>Chelicerata</taxon>
        <taxon>Arachnida</taxon>
        <taxon>Araneae</taxon>
        <taxon>Araneomorphae</taxon>
        <taxon>Entelegynae</taxon>
        <taxon>Araneoidea</taxon>
        <taxon>Araneidae</taxon>
        <taxon>Caerostris</taxon>
    </lineage>
</organism>
<name>A0AAV4SLZ9_CAEEX</name>
<comment type="caution">
    <text evidence="1">The sequence shown here is derived from an EMBL/GenBank/DDBJ whole genome shotgun (WGS) entry which is preliminary data.</text>
</comment>
<keyword evidence="2" id="KW-1185">Reference proteome</keyword>
<sequence>MYAPHSSGTCKELVELVLHTPPVVYFTEVVDTLHIEITLVIHTTSYVSHSLSHHRREVKHSGIGCVEDGYLGPRWKVWAENISRVVRVMRQTDKKILL</sequence>
<protein>
    <submittedName>
        <fullName evidence="1">Uncharacterized protein</fullName>
    </submittedName>
</protein>
<dbReference type="EMBL" id="BPLR01009694">
    <property type="protein sequence ID" value="GIY33851.1"/>
    <property type="molecule type" value="Genomic_DNA"/>
</dbReference>
<proteinExistence type="predicted"/>
<accession>A0AAV4SLZ9</accession>
<dbReference type="Proteomes" id="UP001054945">
    <property type="component" value="Unassembled WGS sequence"/>
</dbReference>
<evidence type="ECO:0000313" key="1">
    <source>
        <dbReference type="EMBL" id="GIY33851.1"/>
    </source>
</evidence>
<reference evidence="1 2" key="1">
    <citation type="submission" date="2021-06" db="EMBL/GenBank/DDBJ databases">
        <title>Caerostris extrusa draft genome.</title>
        <authorList>
            <person name="Kono N."/>
            <person name="Arakawa K."/>
        </authorList>
    </citation>
    <scope>NUCLEOTIDE SEQUENCE [LARGE SCALE GENOMIC DNA]</scope>
</reference>
<gene>
    <name evidence="1" type="ORF">CEXT_774981</name>
</gene>
<dbReference type="AlphaFoldDB" id="A0AAV4SLZ9"/>
<evidence type="ECO:0000313" key="2">
    <source>
        <dbReference type="Proteomes" id="UP001054945"/>
    </source>
</evidence>